<dbReference type="RefSeq" id="WP_052652450.1">
    <property type="nucleotide sequence ID" value="NZ_CCXS01000001.1"/>
</dbReference>
<dbReference type="Pfam" id="PF00293">
    <property type="entry name" value="NUDIX"/>
    <property type="match status" value="1"/>
</dbReference>
<feature type="domain" description="Nudix hydrolase" evidence="3">
    <location>
        <begin position="2"/>
        <end position="142"/>
    </location>
</feature>
<proteinExistence type="inferred from homology"/>
<reference evidence="4 5" key="1">
    <citation type="submission" date="2014-09" db="EMBL/GenBank/DDBJ databases">
        <authorList>
            <person name="Urmite Genomes Urmite Genomes"/>
        </authorList>
    </citation>
    <scope>NUCLEOTIDE SEQUENCE [LARGE SCALE GENOMIC DNA]</scope>
    <source>
        <strain evidence="4 5">ES2</strain>
    </source>
</reference>
<dbReference type="InterPro" id="IPR000086">
    <property type="entry name" value="NUDIX_hydrolase_dom"/>
</dbReference>
<keyword evidence="2 4" id="KW-0378">Hydrolase</keyword>
<evidence type="ECO:0000259" key="3">
    <source>
        <dbReference type="PROSITE" id="PS51462"/>
    </source>
</evidence>
<evidence type="ECO:0000256" key="2">
    <source>
        <dbReference type="ARBA" id="ARBA00022801"/>
    </source>
</evidence>
<dbReference type="PANTHER" id="PTHR43736:SF1">
    <property type="entry name" value="DIHYDRONEOPTERIN TRIPHOSPHATE DIPHOSPHATASE"/>
    <property type="match status" value="1"/>
</dbReference>
<gene>
    <name evidence="4" type="primary">rppH_2</name>
    <name evidence="4" type="ORF">BN1080_02597</name>
</gene>
<evidence type="ECO:0000313" key="5">
    <source>
        <dbReference type="Proteomes" id="UP000043699"/>
    </source>
</evidence>
<dbReference type="AlphaFoldDB" id="A0A098EMV0"/>
<dbReference type="PROSITE" id="PS51462">
    <property type="entry name" value="NUDIX"/>
    <property type="match status" value="1"/>
</dbReference>
<dbReference type="PANTHER" id="PTHR43736">
    <property type="entry name" value="ADP-RIBOSE PYROPHOSPHATASE"/>
    <property type="match status" value="1"/>
</dbReference>
<keyword evidence="5" id="KW-1185">Reference proteome</keyword>
<dbReference type="InterPro" id="IPR015797">
    <property type="entry name" value="NUDIX_hydrolase-like_dom_sf"/>
</dbReference>
<dbReference type="SUPFAM" id="SSF55811">
    <property type="entry name" value="Nudix"/>
    <property type="match status" value="1"/>
</dbReference>
<dbReference type="OrthoDB" id="2661124at2"/>
<sequence>METRRKVFAYITRGPEEKRELLVFEHKGEPEAGLQVPGGTIEEDEMLIDALYREVLEETGLPRVVLEFVGKVHKYNYYPDHKDKVYERNIFHFEYTGEPVDSWEHVVVSDGQDNGRTFQFHWEPVDHLPKLAAEQDQAIELL</sequence>
<dbReference type="PROSITE" id="PS00893">
    <property type="entry name" value="NUDIX_BOX"/>
    <property type="match status" value="1"/>
</dbReference>
<evidence type="ECO:0000313" key="4">
    <source>
        <dbReference type="EMBL" id="CEG23598.1"/>
    </source>
</evidence>
<dbReference type="Proteomes" id="UP000043699">
    <property type="component" value="Unassembled WGS sequence"/>
</dbReference>
<dbReference type="GO" id="GO:0016787">
    <property type="term" value="F:hydrolase activity"/>
    <property type="evidence" value="ECO:0007669"/>
    <property type="project" value="UniProtKB-KW"/>
</dbReference>
<dbReference type="InterPro" id="IPR020084">
    <property type="entry name" value="NUDIX_hydrolase_CS"/>
</dbReference>
<dbReference type="Gene3D" id="3.90.79.10">
    <property type="entry name" value="Nucleoside Triphosphate Pyrophosphohydrolase"/>
    <property type="match status" value="1"/>
</dbReference>
<evidence type="ECO:0000256" key="1">
    <source>
        <dbReference type="ARBA" id="ARBA00005582"/>
    </source>
</evidence>
<dbReference type="EMBL" id="CCXS01000001">
    <property type="protein sequence ID" value="CEG23598.1"/>
    <property type="molecule type" value="Genomic_DNA"/>
</dbReference>
<protein>
    <submittedName>
        <fullName evidence="4">RNA pyrophosphohydrolase</fullName>
    </submittedName>
</protein>
<comment type="similarity">
    <text evidence="1">Belongs to the Nudix hydrolase family.</text>
</comment>
<dbReference type="CDD" id="cd04663">
    <property type="entry name" value="NUDIX_Hydrolase"/>
    <property type="match status" value="1"/>
</dbReference>
<dbReference type="STRING" id="1499687.BN1080_02597"/>
<name>A0A098EMV0_9BACL</name>
<accession>A0A098EMV0</accession>
<organism evidence="4 5">
    <name type="scientific">Planococcus massiliensis</name>
    <dbReference type="NCBI Taxonomy" id="1499687"/>
    <lineage>
        <taxon>Bacteria</taxon>
        <taxon>Bacillati</taxon>
        <taxon>Bacillota</taxon>
        <taxon>Bacilli</taxon>
        <taxon>Bacillales</taxon>
        <taxon>Caryophanaceae</taxon>
        <taxon>Planococcus</taxon>
    </lineage>
</organism>